<dbReference type="PANTHER" id="PTHR32432:SF3">
    <property type="entry name" value="ETHANOLAMINE UTILIZATION PROTEIN EUTJ"/>
    <property type="match status" value="1"/>
</dbReference>
<dbReference type="InterPro" id="IPR005883">
    <property type="entry name" value="PilM"/>
</dbReference>
<dbReference type="EMBL" id="CAKJTG010000008">
    <property type="protein sequence ID" value="CAG9607931.1"/>
    <property type="molecule type" value="Genomic_DNA"/>
</dbReference>
<reference evidence="1" key="1">
    <citation type="submission" date="2021-10" db="EMBL/GenBank/DDBJ databases">
        <authorList>
            <person name="Criscuolo A."/>
        </authorList>
    </citation>
    <scope>NUCLEOTIDE SEQUENCE</scope>
    <source>
        <strain evidence="1">CIP111885</strain>
    </source>
</reference>
<sequence>MNFINNKRIANLIFNDHSIRYVEAKNSPSPLPINWGEKLLPQGLIQEGKISDFTTLVMILDECIHDWKISRRKVRFLVPDPLVMIRKLRIPDEIHSDELFSYMYMEIGTSIHLPFEDPVFDTVLLPENGGKKEALLFAAPEQQVKEYANLLTTLKLKPIAADISPLSLYRLYFHSDAAKANERLMMVQIDIDRVFICIFEKEFPIFLHQFPIPFQSEFWEIIPTRTKTHQYNFRGDTLQMANDLENFYKEVKKLMDFYRYSLYQGNEQISKILLNGDHPLLAIILDEMKERFELPIQTIDTNQWKSGKSSAFPPSHFLALGLAIKEV</sequence>
<keyword evidence="2" id="KW-1185">Reference proteome</keyword>
<dbReference type="Gene3D" id="3.30.1490.300">
    <property type="match status" value="1"/>
</dbReference>
<evidence type="ECO:0000313" key="1">
    <source>
        <dbReference type="EMBL" id="CAG9607931.1"/>
    </source>
</evidence>
<name>A0A9C7G8V6_9BACI</name>
<dbReference type="InterPro" id="IPR050696">
    <property type="entry name" value="FtsA/MreB"/>
</dbReference>
<dbReference type="Proteomes" id="UP000789845">
    <property type="component" value="Unassembled WGS sequence"/>
</dbReference>
<evidence type="ECO:0008006" key="3">
    <source>
        <dbReference type="Google" id="ProtNLM"/>
    </source>
</evidence>
<dbReference type="AlphaFoldDB" id="A0A9C7G8V6"/>
<accession>A0A9C7G8V6</accession>
<dbReference type="RefSeq" id="WP_230496190.1">
    <property type="nucleotide sequence ID" value="NZ_CAKJTG010000008.1"/>
</dbReference>
<proteinExistence type="predicted"/>
<comment type="caution">
    <text evidence="1">The sequence shown here is derived from an EMBL/GenBank/DDBJ whole genome shotgun (WGS) entry which is preliminary data.</text>
</comment>
<protein>
    <recommendedName>
        <fullName evidence="3">Pilus assembly protein PilM</fullName>
    </recommendedName>
</protein>
<evidence type="ECO:0000313" key="2">
    <source>
        <dbReference type="Proteomes" id="UP000789845"/>
    </source>
</evidence>
<dbReference type="Pfam" id="PF11104">
    <property type="entry name" value="PilM_2"/>
    <property type="match status" value="1"/>
</dbReference>
<dbReference type="PANTHER" id="PTHR32432">
    <property type="entry name" value="CELL DIVISION PROTEIN FTSA-RELATED"/>
    <property type="match status" value="1"/>
</dbReference>
<organism evidence="1 2">
    <name type="scientific">Pseudoneobacillus rhizosphaerae</name>
    <dbReference type="NCBI Taxonomy" id="2880968"/>
    <lineage>
        <taxon>Bacteria</taxon>
        <taxon>Bacillati</taxon>
        <taxon>Bacillota</taxon>
        <taxon>Bacilli</taxon>
        <taxon>Bacillales</taxon>
        <taxon>Bacillaceae</taxon>
        <taxon>Pseudoneobacillus</taxon>
    </lineage>
</organism>
<gene>
    <name evidence="1" type="ORF">NEOCIP111885_01623</name>
</gene>
<dbReference type="Gene3D" id="3.30.420.40">
    <property type="match status" value="2"/>
</dbReference>